<dbReference type="InterPro" id="IPR013783">
    <property type="entry name" value="Ig-like_fold"/>
</dbReference>
<sequence>MVIDDEEIISLVFLFLILFSLFTSNSFSFSLSFSSSSSSSDDSESCSTSSNSKFANSKFISDGNIPDNSVTQPKQLLLKSWIVKNTGKKSWLPGTKLIFTRGDEFLLTQDEFDVPIAKKGETVEVSALIKTPNECGNYSAYFSLADKHRNPFGERLWIKISVVANDVDSDHD</sequence>
<name>X1DHW9_9ZZZZ</name>
<dbReference type="PANTHER" id="PTHR20930:SF0">
    <property type="entry name" value="PROTEIN ILRUN"/>
    <property type="match status" value="1"/>
</dbReference>
<dbReference type="EMBL" id="BART01022408">
    <property type="protein sequence ID" value="GAG95996.1"/>
    <property type="molecule type" value="Genomic_DNA"/>
</dbReference>
<dbReference type="Gene3D" id="2.60.40.10">
    <property type="entry name" value="Immunoglobulins"/>
    <property type="match status" value="1"/>
</dbReference>
<dbReference type="InterPro" id="IPR032350">
    <property type="entry name" value="Nbr1_FW"/>
</dbReference>
<dbReference type="AlphaFoldDB" id="X1DHW9"/>
<dbReference type="Pfam" id="PF16158">
    <property type="entry name" value="N_BRCA1_IG"/>
    <property type="match status" value="1"/>
</dbReference>
<reference evidence="2" key="1">
    <citation type="journal article" date="2014" name="Front. Microbiol.">
        <title>High frequency of phylogenetically diverse reductive dehalogenase-homologous genes in deep subseafloor sedimentary metagenomes.</title>
        <authorList>
            <person name="Kawai M."/>
            <person name="Futagami T."/>
            <person name="Toyoda A."/>
            <person name="Takaki Y."/>
            <person name="Nishi S."/>
            <person name="Hori S."/>
            <person name="Arai W."/>
            <person name="Tsubouchi T."/>
            <person name="Morono Y."/>
            <person name="Uchiyama I."/>
            <person name="Ito T."/>
            <person name="Fujiyama A."/>
            <person name="Inagaki F."/>
            <person name="Takami H."/>
        </authorList>
    </citation>
    <scope>NUCLEOTIDE SEQUENCE</scope>
    <source>
        <strain evidence="2">Expedition CK06-06</strain>
    </source>
</reference>
<feature type="non-terminal residue" evidence="2">
    <location>
        <position position="172"/>
    </location>
</feature>
<feature type="domain" description="Nbr1 FW" evidence="1">
    <location>
        <begin position="64"/>
        <end position="162"/>
    </location>
</feature>
<proteinExistence type="predicted"/>
<evidence type="ECO:0000313" key="2">
    <source>
        <dbReference type="EMBL" id="GAG95996.1"/>
    </source>
</evidence>
<accession>X1DHW9</accession>
<dbReference type="PANTHER" id="PTHR20930">
    <property type="entry name" value="OVARIAN CARCINOMA ANTIGEN CA125-RELATED"/>
    <property type="match status" value="1"/>
</dbReference>
<gene>
    <name evidence="2" type="ORF">S01H4_41023</name>
</gene>
<dbReference type="CDD" id="cd14947">
    <property type="entry name" value="NBR1_like"/>
    <property type="match status" value="1"/>
</dbReference>
<comment type="caution">
    <text evidence="2">The sequence shown here is derived from an EMBL/GenBank/DDBJ whole genome shotgun (WGS) entry which is preliminary data.</text>
</comment>
<protein>
    <recommendedName>
        <fullName evidence="1">Nbr1 FW domain-containing protein</fullName>
    </recommendedName>
</protein>
<evidence type="ECO:0000259" key="1">
    <source>
        <dbReference type="Pfam" id="PF16158"/>
    </source>
</evidence>
<organism evidence="2">
    <name type="scientific">marine sediment metagenome</name>
    <dbReference type="NCBI Taxonomy" id="412755"/>
    <lineage>
        <taxon>unclassified sequences</taxon>
        <taxon>metagenomes</taxon>
        <taxon>ecological metagenomes</taxon>
    </lineage>
</organism>